<proteinExistence type="predicted"/>
<feature type="region of interest" description="Disordered" evidence="1">
    <location>
        <begin position="83"/>
        <end position="109"/>
    </location>
</feature>
<reference evidence="3" key="2">
    <citation type="submission" date="2015-01" db="EMBL/GenBank/DDBJ databases">
        <title>Evolutionary Origins and Diversification of the Mycorrhizal Mutualists.</title>
        <authorList>
            <consortium name="DOE Joint Genome Institute"/>
            <consortium name="Mycorrhizal Genomics Consortium"/>
            <person name="Kohler A."/>
            <person name="Kuo A."/>
            <person name="Nagy L.G."/>
            <person name="Floudas D."/>
            <person name="Copeland A."/>
            <person name="Barry K.W."/>
            <person name="Cichocki N."/>
            <person name="Veneault-Fourrey C."/>
            <person name="LaButti K."/>
            <person name="Lindquist E.A."/>
            <person name="Lipzen A."/>
            <person name="Lundell T."/>
            <person name="Morin E."/>
            <person name="Murat C."/>
            <person name="Riley R."/>
            <person name="Ohm R."/>
            <person name="Sun H."/>
            <person name="Tunlid A."/>
            <person name="Henrissat B."/>
            <person name="Grigoriev I.V."/>
            <person name="Hibbett D.S."/>
            <person name="Martin F."/>
        </authorList>
    </citation>
    <scope>NUCLEOTIDE SEQUENCE [LARGE SCALE GENOMIC DNA]</scope>
    <source>
        <strain evidence="3">LaAM-08-1</strain>
    </source>
</reference>
<feature type="compositionally biased region" description="Basic and acidic residues" evidence="1">
    <location>
        <begin position="83"/>
        <end position="98"/>
    </location>
</feature>
<dbReference type="Proteomes" id="UP000054477">
    <property type="component" value="Unassembled WGS sequence"/>
</dbReference>
<name>A0A0C9X7S2_9AGAR</name>
<reference evidence="2 3" key="1">
    <citation type="submission" date="2014-04" db="EMBL/GenBank/DDBJ databases">
        <authorList>
            <consortium name="DOE Joint Genome Institute"/>
            <person name="Kuo A."/>
            <person name="Kohler A."/>
            <person name="Nagy L.G."/>
            <person name="Floudas D."/>
            <person name="Copeland A."/>
            <person name="Barry K.W."/>
            <person name="Cichocki N."/>
            <person name="Veneault-Fourrey C."/>
            <person name="LaButti K."/>
            <person name="Lindquist E.A."/>
            <person name="Lipzen A."/>
            <person name="Lundell T."/>
            <person name="Morin E."/>
            <person name="Murat C."/>
            <person name="Sun H."/>
            <person name="Tunlid A."/>
            <person name="Henrissat B."/>
            <person name="Grigoriev I.V."/>
            <person name="Hibbett D.S."/>
            <person name="Martin F."/>
            <person name="Nordberg H.P."/>
            <person name="Cantor M.N."/>
            <person name="Hua S.X."/>
        </authorList>
    </citation>
    <scope>NUCLEOTIDE SEQUENCE [LARGE SCALE GENOMIC DNA]</scope>
    <source>
        <strain evidence="2 3">LaAM-08-1</strain>
    </source>
</reference>
<dbReference type="AlphaFoldDB" id="A0A0C9X7S2"/>
<evidence type="ECO:0000256" key="1">
    <source>
        <dbReference type="SAM" id="MobiDB-lite"/>
    </source>
</evidence>
<sequence length="109" mass="12492">MVRKLTYNANTQVSLAHQLLPSTTDRTMELTFELIILILERTHTIEVRHNRVFHSNLTCSPTCGPTLIPTLQSWGFFLKLEPKSTSEPDASNSERDPSDLVSKLRRNRE</sequence>
<evidence type="ECO:0000313" key="2">
    <source>
        <dbReference type="EMBL" id="KIK01101.1"/>
    </source>
</evidence>
<keyword evidence="3" id="KW-1185">Reference proteome</keyword>
<dbReference type="EMBL" id="KN838612">
    <property type="protein sequence ID" value="KIK01101.1"/>
    <property type="molecule type" value="Genomic_DNA"/>
</dbReference>
<accession>A0A0C9X7S2</accession>
<gene>
    <name evidence="2" type="ORF">K443DRAFT_579463</name>
</gene>
<protein>
    <submittedName>
        <fullName evidence="2">Uncharacterized protein</fullName>
    </submittedName>
</protein>
<dbReference type="HOGENOM" id="CLU_2184419_0_0_1"/>
<evidence type="ECO:0000313" key="3">
    <source>
        <dbReference type="Proteomes" id="UP000054477"/>
    </source>
</evidence>
<organism evidence="2 3">
    <name type="scientific">Laccaria amethystina LaAM-08-1</name>
    <dbReference type="NCBI Taxonomy" id="1095629"/>
    <lineage>
        <taxon>Eukaryota</taxon>
        <taxon>Fungi</taxon>
        <taxon>Dikarya</taxon>
        <taxon>Basidiomycota</taxon>
        <taxon>Agaricomycotina</taxon>
        <taxon>Agaricomycetes</taxon>
        <taxon>Agaricomycetidae</taxon>
        <taxon>Agaricales</taxon>
        <taxon>Agaricineae</taxon>
        <taxon>Hydnangiaceae</taxon>
        <taxon>Laccaria</taxon>
    </lineage>
</organism>